<feature type="compositionally biased region" description="Basic and acidic residues" evidence="9">
    <location>
        <begin position="1310"/>
        <end position="1324"/>
    </location>
</feature>
<feature type="modified residue" description="N6-(pyridoxal phosphate)lysine" evidence="7">
    <location>
        <position position="1893"/>
    </location>
</feature>
<keyword evidence="4" id="KW-0210">Decarboxylase</keyword>
<dbReference type="EnsemblMetazoa" id="GMOY008836-RA">
    <property type="protein sequence ID" value="GMOY008836-PA"/>
    <property type="gene ID" value="GMOY008836"/>
</dbReference>
<feature type="domain" description="PH" evidence="10">
    <location>
        <begin position="439"/>
        <end position="546"/>
    </location>
</feature>
<feature type="domain" description="DH" evidence="12">
    <location>
        <begin position="208"/>
        <end position="394"/>
    </location>
</feature>
<accession>A0A1B0G692</accession>
<evidence type="ECO:0000256" key="9">
    <source>
        <dbReference type="SAM" id="MobiDB-lite"/>
    </source>
</evidence>
<dbReference type="CDD" id="cd00155">
    <property type="entry name" value="RasGEF"/>
    <property type="match status" value="1"/>
</dbReference>
<dbReference type="SUPFAM" id="SSF50729">
    <property type="entry name" value="PH domain-like"/>
    <property type="match status" value="1"/>
</dbReference>
<evidence type="ECO:0000259" key="11">
    <source>
        <dbReference type="PROSITE" id="PS50009"/>
    </source>
</evidence>
<dbReference type="PhylomeDB" id="A0A1B0G692"/>
<evidence type="ECO:0000256" key="3">
    <source>
        <dbReference type="ARBA" id="ARBA00022658"/>
    </source>
</evidence>
<feature type="compositionally biased region" description="Low complexity" evidence="9">
    <location>
        <begin position="1031"/>
        <end position="1041"/>
    </location>
</feature>
<evidence type="ECO:0000259" key="12">
    <source>
        <dbReference type="PROSITE" id="PS50010"/>
    </source>
</evidence>
<feature type="compositionally biased region" description="Polar residues" evidence="9">
    <location>
        <begin position="1185"/>
        <end position="1208"/>
    </location>
</feature>
<dbReference type="InterPro" id="IPR000651">
    <property type="entry name" value="Ras-like_Gua-exchang_fac_N"/>
</dbReference>
<dbReference type="InterPro" id="IPR002129">
    <property type="entry name" value="PyrdxlP-dep_de-COase"/>
</dbReference>
<dbReference type="PANTHER" id="PTHR45677">
    <property type="entry name" value="GLUTAMATE DECARBOXYLASE-RELATED"/>
    <property type="match status" value="1"/>
</dbReference>
<dbReference type="InterPro" id="IPR035899">
    <property type="entry name" value="DBL_dom_sf"/>
</dbReference>
<evidence type="ECO:0000256" key="4">
    <source>
        <dbReference type="ARBA" id="ARBA00022793"/>
    </source>
</evidence>
<dbReference type="EMBL" id="CCAG010006778">
    <property type="status" value="NOT_ANNOTATED_CDS"/>
    <property type="molecule type" value="Genomic_DNA"/>
</dbReference>
<dbReference type="Pfam" id="PF00621">
    <property type="entry name" value="RhoGEF"/>
    <property type="match status" value="1"/>
</dbReference>
<dbReference type="SUPFAM" id="SSF53383">
    <property type="entry name" value="PLP-dependent transferases"/>
    <property type="match status" value="1"/>
</dbReference>
<dbReference type="STRING" id="37546.A0A1B0G692"/>
<dbReference type="SMART" id="SM00229">
    <property type="entry name" value="RasGEFN"/>
    <property type="match status" value="1"/>
</dbReference>
<dbReference type="GO" id="GO:0005085">
    <property type="term" value="F:guanyl-nucleotide exchange factor activity"/>
    <property type="evidence" value="ECO:0007669"/>
    <property type="project" value="UniProtKB-KW"/>
</dbReference>
<dbReference type="PROSITE" id="PS50003">
    <property type="entry name" value="PH_DOMAIN"/>
    <property type="match status" value="1"/>
</dbReference>
<dbReference type="PROSITE" id="PS50010">
    <property type="entry name" value="DH_2"/>
    <property type="match status" value="1"/>
</dbReference>
<dbReference type="CDD" id="cd01261">
    <property type="entry name" value="PH_SOS"/>
    <property type="match status" value="1"/>
</dbReference>
<dbReference type="InterPro" id="IPR023578">
    <property type="entry name" value="Ras_GEF_dom_sf"/>
</dbReference>
<dbReference type="Pfam" id="PF00618">
    <property type="entry name" value="RasGEF_N"/>
    <property type="match status" value="1"/>
</dbReference>
<dbReference type="InterPro" id="IPR015424">
    <property type="entry name" value="PyrdxlP-dep_Trfase"/>
</dbReference>
<dbReference type="CDD" id="cd06450">
    <property type="entry name" value="DOPA_deC_like"/>
    <property type="match status" value="1"/>
</dbReference>
<dbReference type="GO" id="GO:0030170">
    <property type="term" value="F:pyridoxal phosphate binding"/>
    <property type="evidence" value="ECO:0007669"/>
    <property type="project" value="InterPro"/>
</dbReference>
<feature type="domain" description="Ras-GEF" evidence="11">
    <location>
        <begin position="766"/>
        <end position="1003"/>
    </location>
</feature>
<dbReference type="SUPFAM" id="SSF48065">
    <property type="entry name" value="DBL homology domain (DH-domain)"/>
    <property type="match status" value="1"/>
</dbReference>
<dbReference type="GO" id="GO:0005737">
    <property type="term" value="C:cytoplasm"/>
    <property type="evidence" value="ECO:0007669"/>
    <property type="project" value="TreeGrafter"/>
</dbReference>
<dbReference type="InterPro" id="IPR011993">
    <property type="entry name" value="PH-like_dom_sf"/>
</dbReference>
<name>A0A1B0G692_GLOMM</name>
<dbReference type="InterPro" id="IPR036964">
    <property type="entry name" value="RASGEF_cat_dom_sf"/>
</dbReference>
<dbReference type="Gene3D" id="1.10.840.10">
    <property type="entry name" value="Ras guanine-nucleotide exchange factors catalytic domain"/>
    <property type="match status" value="1"/>
</dbReference>
<evidence type="ECO:0000259" key="13">
    <source>
        <dbReference type="PROSITE" id="PS50212"/>
    </source>
</evidence>
<organism evidence="14 15">
    <name type="scientific">Glossina morsitans morsitans</name>
    <name type="common">Savannah tsetse fly</name>
    <dbReference type="NCBI Taxonomy" id="37546"/>
    <lineage>
        <taxon>Eukaryota</taxon>
        <taxon>Metazoa</taxon>
        <taxon>Ecdysozoa</taxon>
        <taxon>Arthropoda</taxon>
        <taxon>Hexapoda</taxon>
        <taxon>Insecta</taxon>
        <taxon>Pterygota</taxon>
        <taxon>Neoptera</taxon>
        <taxon>Endopterygota</taxon>
        <taxon>Diptera</taxon>
        <taxon>Brachycera</taxon>
        <taxon>Muscomorpha</taxon>
        <taxon>Hippoboscoidea</taxon>
        <taxon>Glossinidae</taxon>
        <taxon>Glossina</taxon>
    </lineage>
</organism>
<comment type="similarity">
    <text evidence="2">Belongs to the group II decarboxylase family.</text>
</comment>
<dbReference type="InterPro" id="IPR055251">
    <property type="entry name" value="SOS1_NGEF_PH"/>
</dbReference>
<dbReference type="SMART" id="SM00325">
    <property type="entry name" value="RhoGEF"/>
    <property type="match status" value="1"/>
</dbReference>
<proteinExistence type="inferred from homology"/>
<dbReference type="Gene3D" id="3.90.1150.170">
    <property type="match status" value="1"/>
</dbReference>
<evidence type="ECO:0000313" key="15">
    <source>
        <dbReference type="Proteomes" id="UP000092444"/>
    </source>
</evidence>
<dbReference type="CDD" id="cd22914">
    <property type="entry name" value="HFD_SOS1_rpt1"/>
    <property type="match status" value="1"/>
</dbReference>
<evidence type="ECO:0000256" key="8">
    <source>
        <dbReference type="PROSITE-ProRule" id="PRU00168"/>
    </source>
</evidence>
<dbReference type="SUPFAM" id="SSF47113">
    <property type="entry name" value="Histone-fold"/>
    <property type="match status" value="1"/>
</dbReference>
<dbReference type="VEuPathDB" id="VectorBase:GMOY008836"/>
<dbReference type="Gene3D" id="1.20.870.10">
    <property type="entry name" value="Son of sevenless (SoS) protein Chain: S domain 1"/>
    <property type="match status" value="1"/>
</dbReference>
<dbReference type="GO" id="GO:0030527">
    <property type="term" value="F:structural constituent of chromatin"/>
    <property type="evidence" value="ECO:0007669"/>
    <property type="project" value="InterPro"/>
</dbReference>
<dbReference type="Pfam" id="PF22697">
    <property type="entry name" value="SOS1_NGEF_PH"/>
    <property type="match status" value="1"/>
</dbReference>
<dbReference type="GO" id="GO:0019752">
    <property type="term" value="P:carboxylic acid metabolic process"/>
    <property type="evidence" value="ECO:0007669"/>
    <property type="project" value="InterPro"/>
</dbReference>
<dbReference type="GO" id="GO:0007264">
    <property type="term" value="P:small GTPase-mediated signal transduction"/>
    <property type="evidence" value="ECO:0007669"/>
    <property type="project" value="InterPro"/>
</dbReference>
<evidence type="ECO:0000256" key="7">
    <source>
        <dbReference type="PIRSR" id="PIRSR602129-50"/>
    </source>
</evidence>
<keyword evidence="6" id="KW-0456">Lyase</keyword>
<dbReference type="Gene3D" id="3.40.640.10">
    <property type="entry name" value="Type I PLP-dependent aspartate aminotransferase-like (Major domain)"/>
    <property type="match status" value="1"/>
</dbReference>
<evidence type="ECO:0000259" key="10">
    <source>
        <dbReference type="PROSITE" id="PS50003"/>
    </source>
</evidence>
<dbReference type="SMART" id="SM00233">
    <property type="entry name" value="PH"/>
    <property type="match status" value="1"/>
</dbReference>
<dbReference type="Gene3D" id="2.30.29.30">
    <property type="entry name" value="Pleckstrin-homology domain (PH domain)/Phosphotyrosine-binding domain (PTB)"/>
    <property type="match status" value="1"/>
</dbReference>
<dbReference type="Proteomes" id="UP000092444">
    <property type="component" value="Unassembled WGS sequence"/>
</dbReference>
<keyword evidence="3 8" id="KW-0344">Guanine-nucleotide releasing factor</keyword>
<dbReference type="FunFam" id="1.10.20.10:FF:000029">
    <property type="entry name" value="son of sevenless homolog 1 isoform X1"/>
    <property type="match status" value="1"/>
</dbReference>
<dbReference type="GO" id="GO:0000786">
    <property type="term" value="C:nucleosome"/>
    <property type="evidence" value="ECO:0007669"/>
    <property type="project" value="InterPro"/>
</dbReference>
<dbReference type="PRINTS" id="PR00620">
    <property type="entry name" value="HISTONEH2A"/>
</dbReference>
<dbReference type="InterPro" id="IPR000219">
    <property type="entry name" value="DH_dom"/>
</dbReference>
<dbReference type="CDD" id="cd06224">
    <property type="entry name" value="REM"/>
    <property type="match status" value="1"/>
</dbReference>
<dbReference type="GO" id="GO:0016831">
    <property type="term" value="F:carboxy-lyase activity"/>
    <property type="evidence" value="ECO:0007669"/>
    <property type="project" value="UniProtKB-KW"/>
</dbReference>
<dbReference type="Gene3D" id="6.10.250.3060">
    <property type="match status" value="1"/>
</dbReference>
<evidence type="ECO:0000313" key="14">
    <source>
        <dbReference type="EnsemblMetazoa" id="GMOY008836-PA"/>
    </source>
</evidence>
<keyword evidence="5 7" id="KW-0663">Pyridoxal phosphate</keyword>
<evidence type="ECO:0000256" key="1">
    <source>
        <dbReference type="ARBA" id="ARBA00001933"/>
    </source>
</evidence>
<sequence>MFSMQHNSGNNTEGYDFNKSENSVRWRGLFTPSLKKVLDQVHPRLTAKEEALLYVETLCLRILAMLCAKPLPHTVQDVEEKVRKYFPSPIDRWALNEAKETVISKKRKSVLPTDRVHTLLQKDVLQYKIDNSVSIFLVAVLEYISADILKLAGNYVRKIKHCEISKEDIEVAMCADKVLMDMFYQSDNKTNVMPSPLPKLPVQRTSTTYEEVVKDLINDEKQYQRDLHMIIRVFREELAKIVRTPKELDPIFSNIMDIYEVTVTLLGSLEDVIEMSQEQSAPCVGSCFEELAEAEEFDVYTKYAQEVTSQTSRDSLSALLARPDAMSLIAAGHGFREAVKYYLPKLLLVPIFHAFIYFDYIKILMKYSPSQDDIESFEQVQGLLRPLRCDLENIMANLPKESCVSISSRARRQLAIERTRELQNSVEHWDKDVGQNCNEFIREDVLGKLGSGKRVAERKVYLFDGLMLLCKPNTKRQPASINAPVYEYRLKEKFFMRRVEINDRPDTDELKNSFEIAPRVQPPITLTAKNSQHKNDWMADLIMVNTKSMLDRILDSILLDIEKKHPLRMPSPDIYKFSEADSPENIVLEERESAGVPLIKNLLSLLIERFNIPDPSLVYQENLQANEKDPMSCDTDKMHKNIQREDWKRYRKEYVQPVQFRVLNVLRHWVDHHFYDFEKDPTLLEKLLQFLESVNGKSMRKWVDSVLKIVQRKSKATATHRSTVFLFQSEQEKSHKQITFAYGHSPPPIEHHLNVPDSEINLLTLHPLELARQLTLLEFELYKNVKPSELVGSPWTKKDKELKSPNLLKIMKHTTNVTRWIEKSIIEADNYEERVAMVTRAIEVMMVMLELNNFNGILSISAAMSSASVYRLKLTFQGLPARYEKFLEECRELNDGHLQKYQKRLRSINPPCVPFFGRYLTNILHLEEGNPDFLPNTQLINFSKRRKVSEIIGEIQQYQNQPYCLMVDGKIRNFLENLDPFKGMSDTDISNFLYHESLRIEPRGCKQPPKFPRKWNSIMLKSPGIKPRRQNNNSSTNSQVANNGISAVSTSSNIVNVVQSFGARSHLFTPTTEASCEQSSPSGGNNTSSCSQSTNPQAFSVFANVNIPDRNGLKWSGSGHTQQTTANVPNCSTTATATIAQQDVSVVEEEAPVLPKKPNSATSCQTFNLPFNDNVSTARLDSSWNLPDNLNPGQSQQATTNIYNNQDGSDNEPLPSPRPRLIVSPRDDINSNSNRSLLQCTTSSNKLNSCSATHFSPNENVFTGTSSPQFGVEVHFNNSTVPVSPHVNVPVTASVELRTIPPPLPPRKKERSENCADVAQKRQAPDAPTLPPRDGELSPPPIPPRTNQHHLLHQHQITICNDRGQMNEFMGASSLMLPNTSSIMIRRNSAIEKRAASVNEATAMSSKVQHHYLSTTTPQLCHLNMATNVCSASETISPSLSSSTTTSPMTPMTPISPHIPSNYHKCDIGQLSTPLINSNTSSNSLICSSSTSAQYQPTHYPSPQYQSHQQHTFAHSSPKEFFSNAETLPKLPPKPINSSGSGSVCNNLASETLHRHHNHSIFKQQVSYDNGEQTEQVPRNAPHVNGNSDSYIVTASIGLAANSAMPVLDNGNQIAKTSGLLSIDADTPSIGTSRNSKVVEWHSPEELKSLFDFTLKSKGETHEHLLELLNKTIQYSVKTGHPYFVNQLYSGVDPYALIGQWLTDALNPSVYTYEVAPVFTLMEEEVLAEMRKIVGFPNNGYGDGIFCPGGSIANGYAISCARYHKNPNTKIIFTSEDAHYSVEKLAMFMGLGMDNVCKIKTDNYGKMDIKNLEEQLEKFLSDGCAPMMVSATAGTTVLGAFDDLNSIARVCEKYDIWMHVDAAWGGGALISPKYRHLLNGIEKADSVTWNPHKMLAASQQCSTFLTRHKEILSQCHSTNASYLFQKDKFYDTSYDTGDKHIQCGRRADVFKFWFMWKAKGTKGLEEHVNQVFKMSEFLTDSIRTRSGFELVLDQPECTNVSFWYVPPSLRNMERNEAFSAKLHRIAPKIKENMMKKGSMMVTYQPLHKLPNFFRIVFQNSCLTEADMLYLLDEIETLGNKL</sequence>
<dbReference type="CDD" id="cd22915">
    <property type="entry name" value="HFD_SOS1_rpt2"/>
    <property type="match status" value="1"/>
</dbReference>
<dbReference type="Gene3D" id="1.10.20.10">
    <property type="entry name" value="Histone, subunit A"/>
    <property type="match status" value="1"/>
</dbReference>
<keyword evidence="15" id="KW-1185">Reference proteome</keyword>
<feature type="region of interest" description="Disordered" evidence="9">
    <location>
        <begin position="1022"/>
        <end position="1041"/>
    </location>
</feature>
<dbReference type="PROSITE" id="PS00720">
    <property type="entry name" value="RASGEF"/>
    <property type="match status" value="1"/>
</dbReference>
<evidence type="ECO:0000256" key="2">
    <source>
        <dbReference type="ARBA" id="ARBA00009533"/>
    </source>
</evidence>
<dbReference type="Pfam" id="PF00282">
    <property type="entry name" value="Pyridoxal_deC"/>
    <property type="match status" value="1"/>
</dbReference>
<dbReference type="InterPro" id="IPR001895">
    <property type="entry name" value="RASGEF_cat_dom"/>
</dbReference>
<dbReference type="SUPFAM" id="SSF48366">
    <property type="entry name" value="Ras GEF"/>
    <property type="match status" value="1"/>
</dbReference>
<dbReference type="InterPro" id="IPR009072">
    <property type="entry name" value="Histone-fold"/>
</dbReference>
<dbReference type="InterPro" id="IPR002119">
    <property type="entry name" value="Histone_H2A"/>
</dbReference>
<dbReference type="SMART" id="SM00147">
    <property type="entry name" value="RasGEF"/>
    <property type="match status" value="1"/>
</dbReference>
<dbReference type="PROSITE" id="PS50009">
    <property type="entry name" value="RASGEF_CAT"/>
    <property type="match status" value="1"/>
</dbReference>
<protein>
    <submittedName>
        <fullName evidence="14">Uncharacterized protein</fullName>
    </submittedName>
</protein>
<dbReference type="InterPro" id="IPR015421">
    <property type="entry name" value="PyrdxlP-dep_Trfase_major"/>
</dbReference>
<feature type="region of interest" description="Disordered" evidence="9">
    <location>
        <begin position="1072"/>
        <end position="1093"/>
    </location>
</feature>
<dbReference type="GO" id="GO:0046982">
    <property type="term" value="F:protein heterodimerization activity"/>
    <property type="evidence" value="ECO:0007669"/>
    <property type="project" value="InterPro"/>
</dbReference>
<dbReference type="Pfam" id="PF00617">
    <property type="entry name" value="RasGEF"/>
    <property type="match status" value="1"/>
</dbReference>
<dbReference type="GO" id="GO:0003677">
    <property type="term" value="F:DNA binding"/>
    <property type="evidence" value="ECO:0007669"/>
    <property type="project" value="InterPro"/>
</dbReference>
<feature type="region of interest" description="Disordered" evidence="9">
    <location>
        <begin position="1185"/>
        <end position="1233"/>
    </location>
</feature>
<evidence type="ECO:0000256" key="6">
    <source>
        <dbReference type="ARBA" id="ARBA00023239"/>
    </source>
</evidence>
<evidence type="ECO:0000256" key="5">
    <source>
        <dbReference type="ARBA" id="ARBA00022898"/>
    </source>
</evidence>
<comment type="cofactor">
    <cofactor evidence="1 7">
        <name>pyridoxal 5'-phosphate</name>
        <dbReference type="ChEBI" id="CHEBI:597326"/>
    </cofactor>
</comment>
<reference evidence="14" key="1">
    <citation type="submission" date="2020-05" db="UniProtKB">
        <authorList>
            <consortium name="EnsemblMetazoa"/>
        </authorList>
    </citation>
    <scope>IDENTIFICATION</scope>
    <source>
        <strain evidence="14">Yale</strain>
    </source>
</reference>
<dbReference type="Gene3D" id="1.20.900.10">
    <property type="entry name" value="Dbl homology (DH) domain"/>
    <property type="match status" value="1"/>
</dbReference>
<feature type="region of interest" description="Disordered" evidence="9">
    <location>
        <begin position="1298"/>
        <end position="1348"/>
    </location>
</feature>
<dbReference type="PANTHER" id="PTHR45677:SF12">
    <property type="entry name" value="BLACK, ISOFORM A"/>
    <property type="match status" value="1"/>
</dbReference>
<dbReference type="InterPro" id="IPR001849">
    <property type="entry name" value="PH_domain"/>
</dbReference>
<feature type="domain" description="N-terminal Ras-GEF" evidence="13">
    <location>
        <begin position="590"/>
        <end position="714"/>
    </location>
</feature>
<dbReference type="InterPro" id="IPR019804">
    <property type="entry name" value="Ras_G-nucl-exch_fac_CS"/>
</dbReference>
<dbReference type="PROSITE" id="PS50212">
    <property type="entry name" value="RASGEF_NTER"/>
    <property type="match status" value="1"/>
</dbReference>